<organism evidence="2 3">
    <name type="scientific">Protopolystoma xenopodis</name>
    <dbReference type="NCBI Taxonomy" id="117903"/>
    <lineage>
        <taxon>Eukaryota</taxon>
        <taxon>Metazoa</taxon>
        <taxon>Spiralia</taxon>
        <taxon>Lophotrochozoa</taxon>
        <taxon>Platyhelminthes</taxon>
        <taxon>Monogenea</taxon>
        <taxon>Polyopisthocotylea</taxon>
        <taxon>Polystomatidea</taxon>
        <taxon>Polystomatidae</taxon>
        <taxon>Protopolystoma</taxon>
    </lineage>
</organism>
<evidence type="ECO:0000256" key="1">
    <source>
        <dbReference type="SAM" id="Phobius"/>
    </source>
</evidence>
<feature type="transmembrane region" description="Helical" evidence="1">
    <location>
        <begin position="112"/>
        <end position="138"/>
    </location>
</feature>
<evidence type="ECO:0000313" key="2">
    <source>
        <dbReference type="EMBL" id="VEL17187.1"/>
    </source>
</evidence>
<keyword evidence="3" id="KW-1185">Reference proteome</keyword>
<sequence length="215" mass="23873">MKFIQLYHSLFRLPYNLHIWISITRVLTSICLLSAQLYLNWGPGERVLRAIFLAAGVISISSSLISPGLVLSHRLRRPPDEESSTSYKPDTKTCPFICHSNEGYYLASAAKISWGLCSLFLAFVISILTAVLSILLHVNCKKSQSAHSNEAPRPPCTLNSNALCIVGALSIFLSLLNLTDCLTYVFTLCKRRLDVLVAQNWPLTPICAHRSISQP</sequence>
<dbReference type="AlphaFoldDB" id="A0A3S5BT60"/>
<protein>
    <submittedName>
        <fullName evidence="2">Uncharacterized protein</fullName>
    </submittedName>
</protein>
<keyword evidence="1" id="KW-0812">Transmembrane</keyword>
<reference evidence="2" key="1">
    <citation type="submission" date="2018-11" db="EMBL/GenBank/DDBJ databases">
        <authorList>
            <consortium name="Pathogen Informatics"/>
        </authorList>
    </citation>
    <scope>NUCLEOTIDE SEQUENCE</scope>
</reference>
<evidence type="ECO:0000313" key="3">
    <source>
        <dbReference type="Proteomes" id="UP000784294"/>
    </source>
</evidence>
<name>A0A3S5BT60_9PLAT</name>
<dbReference type="EMBL" id="CAAALY010031487">
    <property type="protein sequence ID" value="VEL17187.1"/>
    <property type="molecule type" value="Genomic_DNA"/>
</dbReference>
<accession>A0A3S5BT60</accession>
<feature type="transmembrane region" description="Helical" evidence="1">
    <location>
        <begin position="17"/>
        <end position="39"/>
    </location>
</feature>
<keyword evidence="1" id="KW-0472">Membrane</keyword>
<keyword evidence="1" id="KW-1133">Transmembrane helix</keyword>
<feature type="transmembrane region" description="Helical" evidence="1">
    <location>
        <begin position="51"/>
        <end position="71"/>
    </location>
</feature>
<proteinExistence type="predicted"/>
<feature type="transmembrane region" description="Helical" evidence="1">
    <location>
        <begin position="158"/>
        <end position="178"/>
    </location>
</feature>
<gene>
    <name evidence="2" type="ORF">PXEA_LOCUS10627</name>
</gene>
<dbReference type="Proteomes" id="UP000784294">
    <property type="component" value="Unassembled WGS sequence"/>
</dbReference>
<comment type="caution">
    <text evidence="2">The sequence shown here is derived from an EMBL/GenBank/DDBJ whole genome shotgun (WGS) entry which is preliminary data.</text>
</comment>